<dbReference type="PROSITE" id="PS51736">
    <property type="entry name" value="RECOMBINASES_3"/>
    <property type="match status" value="1"/>
</dbReference>
<dbReference type="PANTHER" id="PTHR30461:SF2">
    <property type="entry name" value="SERINE RECOMBINASE PINE-RELATED"/>
    <property type="match status" value="1"/>
</dbReference>
<dbReference type="SMART" id="SM00857">
    <property type="entry name" value="Resolvase"/>
    <property type="match status" value="1"/>
</dbReference>
<organism evidence="4 5">
    <name type="scientific">Nonomuraea roseola</name>
    <dbReference type="NCBI Taxonomy" id="46179"/>
    <lineage>
        <taxon>Bacteria</taxon>
        <taxon>Bacillati</taxon>
        <taxon>Actinomycetota</taxon>
        <taxon>Actinomycetes</taxon>
        <taxon>Streptosporangiales</taxon>
        <taxon>Streptosporangiaceae</taxon>
        <taxon>Nonomuraea</taxon>
    </lineage>
</organism>
<name>A0ABV5QFR1_9ACTN</name>
<dbReference type="RefSeq" id="WP_346118181.1">
    <property type="nucleotide sequence ID" value="NZ_BAAAXC010000005.1"/>
</dbReference>
<dbReference type="InterPro" id="IPR036162">
    <property type="entry name" value="Resolvase-like_N_sf"/>
</dbReference>
<feature type="domain" description="Resolvase/invertase-type recombinase catalytic" evidence="3">
    <location>
        <begin position="69"/>
        <end position="206"/>
    </location>
</feature>
<proteinExistence type="predicted"/>
<dbReference type="CDD" id="cd03768">
    <property type="entry name" value="SR_ResInv"/>
    <property type="match status" value="1"/>
</dbReference>
<dbReference type="PANTHER" id="PTHR30461">
    <property type="entry name" value="DNA-INVERTASE FROM LAMBDOID PROPHAGE"/>
    <property type="match status" value="1"/>
</dbReference>
<dbReference type="Gene3D" id="3.40.50.1390">
    <property type="entry name" value="Resolvase, N-terminal catalytic domain"/>
    <property type="match status" value="1"/>
</dbReference>
<gene>
    <name evidence="4" type="ORF">ACFFRN_43905</name>
</gene>
<dbReference type="Proteomes" id="UP001589646">
    <property type="component" value="Unassembled WGS sequence"/>
</dbReference>
<comment type="caution">
    <text evidence="4">The sequence shown here is derived from an EMBL/GenBank/DDBJ whole genome shotgun (WGS) entry which is preliminary data.</text>
</comment>
<keyword evidence="2" id="KW-0233">DNA recombination</keyword>
<dbReference type="InterPro" id="IPR006119">
    <property type="entry name" value="Resolv_N"/>
</dbReference>
<keyword evidence="5" id="KW-1185">Reference proteome</keyword>
<reference evidence="4 5" key="1">
    <citation type="submission" date="2024-09" db="EMBL/GenBank/DDBJ databases">
        <authorList>
            <person name="Sun Q."/>
            <person name="Mori K."/>
        </authorList>
    </citation>
    <scope>NUCLEOTIDE SEQUENCE [LARGE SCALE GENOMIC DNA]</scope>
    <source>
        <strain evidence="4 5">JCM 3323</strain>
    </source>
</reference>
<dbReference type="Pfam" id="PF00239">
    <property type="entry name" value="Resolvase"/>
    <property type="match status" value="1"/>
</dbReference>
<dbReference type="InterPro" id="IPR050639">
    <property type="entry name" value="SSR_resolvase"/>
</dbReference>
<evidence type="ECO:0000313" key="5">
    <source>
        <dbReference type="Proteomes" id="UP001589646"/>
    </source>
</evidence>
<accession>A0ABV5QFR1</accession>
<evidence type="ECO:0000256" key="1">
    <source>
        <dbReference type="ARBA" id="ARBA00023125"/>
    </source>
</evidence>
<protein>
    <submittedName>
        <fullName evidence="4">Recombinase family protein</fullName>
    </submittedName>
</protein>
<dbReference type="SUPFAM" id="SSF53041">
    <property type="entry name" value="Resolvase-like"/>
    <property type="match status" value="1"/>
</dbReference>
<evidence type="ECO:0000256" key="2">
    <source>
        <dbReference type="ARBA" id="ARBA00023172"/>
    </source>
</evidence>
<evidence type="ECO:0000259" key="3">
    <source>
        <dbReference type="PROSITE" id="PS51736"/>
    </source>
</evidence>
<dbReference type="EMBL" id="JBHMCE010000019">
    <property type="protein sequence ID" value="MFB9533581.1"/>
    <property type="molecule type" value="Genomic_DNA"/>
</dbReference>
<sequence length="259" mass="28436">MRGAHRRGPQPRTREIQNVAGMNWRSVRAPTGAPASRDRAPGRGVPYRCSAYCSGEGPLSGTLGAVTGTRVGYGRCSTDEQDVVIQTEQLLTFGVPEDRIYIDRGFSGTIRRNRAGLDQALAAAWNGSVFTVTKFDRFARNMAEANEILTDLSGRGVPFGLGGSVYDWNDPFGRLFLQTLAMVAEFEANLGHMRTREGMALAKKNGKLKGKQPKLPEPARRSIRRRYAEGEVSLADLATEYSVGRSTIHRIIHGPEISR</sequence>
<evidence type="ECO:0000313" key="4">
    <source>
        <dbReference type="EMBL" id="MFB9533581.1"/>
    </source>
</evidence>
<keyword evidence="1" id="KW-0238">DNA-binding</keyword>